<dbReference type="Pfam" id="PF03479">
    <property type="entry name" value="PCC"/>
    <property type="match status" value="1"/>
</dbReference>
<evidence type="ECO:0000313" key="2">
    <source>
        <dbReference type="EMBL" id="CAE2225174.1"/>
    </source>
</evidence>
<sequence length="136" mass="14763">MSSRMLAFRLLPGDDLLECMKAKVREAGVQSAALVTCVGSLYTCNVRLAAAEQCANWEEELEIVSLVGTFSQDGAHVHISVSDTEGAVKGGHLLAGSLVRTTAEIVICNLDEEYLFRRSFDPNSGWNELVVTKKSD</sequence>
<dbReference type="InterPro" id="IPR005175">
    <property type="entry name" value="PPC_dom"/>
</dbReference>
<dbReference type="EMBL" id="HBKP01015249">
    <property type="protein sequence ID" value="CAE2225174.1"/>
    <property type="molecule type" value="Transcribed_RNA"/>
</dbReference>
<gene>
    <name evidence="2" type="ORF">VSP0166_LOCUS10810</name>
</gene>
<dbReference type="PANTHER" id="PTHR34988:SF1">
    <property type="entry name" value="DNA-BINDING PROTEIN"/>
    <property type="match status" value="1"/>
</dbReference>
<protein>
    <recommendedName>
        <fullName evidence="1">PPC domain-containing protein</fullName>
    </recommendedName>
</protein>
<reference evidence="2" key="1">
    <citation type="submission" date="2021-01" db="EMBL/GenBank/DDBJ databases">
        <authorList>
            <person name="Corre E."/>
            <person name="Pelletier E."/>
            <person name="Niang G."/>
            <person name="Scheremetjew M."/>
            <person name="Finn R."/>
            <person name="Kale V."/>
            <person name="Holt S."/>
            <person name="Cochrane G."/>
            <person name="Meng A."/>
            <person name="Brown T."/>
            <person name="Cohen L."/>
        </authorList>
    </citation>
    <scope>NUCLEOTIDE SEQUENCE</scope>
    <source>
        <strain evidence="2">DIVA3 518/3/11/1/6</strain>
    </source>
</reference>
<dbReference type="PROSITE" id="PS51742">
    <property type="entry name" value="PPC"/>
    <property type="match status" value="1"/>
</dbReference>
<organism evidence="2">
    <name type="scientific">Vannella robusta</name>
    <dbReference type="NCBI Taxonomy" id="1487602"/>
    <lineage>
        <taxon>Eukaryota</taxon>
        <taxon>Amoebozoa</taxon>
        <taxon>Discosea</taxon>
        <taxon>Flabellinia</taxon>
        <taxon>Vannellidae</taxon>
        <taxon>Vannella</taxon>
    </lineage>
</organism>
<accession>A0A7S4MIZ5</accession>
<dbReference type="PANTHER" id="PTHR34988">
    <property type="entry name" value="PROTEIN, PUTATIVE-RELATED"/>
    <property type="match status" value="1"/>
</dbReference>
<proteinExistence type="predicted"/>
<evidence type="ECO:0000259" key="1">
    <source>
        <dbReference type="PROSITE" id="PS51742"/>
    </source>
</evidence>
<dbReference type="AlphaFoldDB" id="A0A7S4MIZ5"/>
<dbReference type="CDD" id="cd11378">
    <property type="entry name" value="DUF296"/>
    <property type="match status" value="1"/>
</dbReference>
<name>A0A7S4MIZ5_9EUKA</name>
<dbReference type="Gene3D" id="3.30.1330.80">
    <property type="entry name" value="Hypothetical protein, similar to alpha- acetolactate decarboxylase, domain 2"/>
    <property type="match status" value="1"/>
</dbReference>
<dbReference type="SUPFAM" id="SSF117856">
    <property type="entry name" value="AF0104/ALDC/Ptd012-like"/>
    <property type="match status" value="1"/>
</dbReference>
<feature type="domain" description="PPC" evidence="1">
    <location>
        <begin position="1"/>
        <end position="132"/>
    </location>
</feature>